<feature type="compositionally biased region" description="Basic and acidic residues" evidence="1">
    <location>
        <begin position="22"/>
        <end position="35"/>
    </location>
</feature>
<feature type="compositionally biased region" description="Acidic residues" evidence="1">
    <location>
        <begin position="171"/>
        <end position="188"/>
    </location>
</feature>
<feature type="compositionally biased region" description="Acidic residues" evidence="1">
    <location>
        <begin position="151"/>
        <end position="163"/>
    </location>
</feature>
<dbReference type="InterPro" id="IPR018306">
    <property type="entry name" value="Phage_T5_Orf172_DNA-bd"/>
</dbReference>
<gene>
    <name evidence="3" type="ORF">BG011_005660</name>
</gene>
<dbReference type="InterPro" id="IPR053006">
    <property type="entry name" value="Meiosis_regulatory"/>
</dbReference>
<dbReference type="AlphaFoldDB" id="A0A9P6U0L1"/>
<dbReference type="SMART" id="SM00974">
    <property type="entry name" value="T5orf172"/>
    <property type="match status" value="1"/>
</dbReference>
<feature type="region of interest" description="Disordered" evidence="1">
    <location>
        <begin position="1"/>
        <end position="263"/>
    </location>
</feature>
<feature type="compositionally biased region" description="Polar residues" evidence="1">
    <location>
        <begin position="369"/>
        <end position="379"/>
    </location>
</feature>
<dbReference type="PANTHER" id="PTHR28094">
    <property type="entry name" value="MEIOTICALLY UP-REGULATED GENE 113 PROTEIN"/>
    <property type="match status" value="1"/>
</dbReference>
<accession>A0A9P6U0L1</accession>
<feature type="compositionally biased region" description="Basic and acidic residues" evidence="1">
    <location>
        <begin position="104"/>
        <end position="116"/>
    </location>
</feature>
<dbReference type="Pfam" id="PF10544">
    <property type="entry name" value="T5orf172"/>
    <property type="match status" value="1"/>
</dbReference>
<dbReference type="Proteomes" id="UP000726737">
    <property type="component" value="Unassembled WGS sequence"/>
</dbReference>
<keyword evidence="4" id="KW-1185">Reference proteome</keyword>
<feature type="region of interest" description="Disordered" evidence="1">
    <location>
        <begin position="350"/>
        <end position="391"/>
    </location>
</feature>
<evidence type="ECO:0000259" key="2">
    <source>
        <dbReference type="SMART" id="SM00974"/>
    </source>
</evidence>
<feature type="compositionally biased region" description="Acidic residues" evidence="1">
    <location>
        <begin position="59"/>
        <end position="84"/>
    </location>
</feature>
<proteinExistence type="predicted"/>
<feature type="domain" description="Bacteriophage T5 Orf172 DNA-binding" evidence="2">
    <location>
        <begin position="512"/>
        <end position="627"/>
    </location>
</feature>
<evidence type="ECO:0000256" key="1">
    <source>
        <dbReference type="SAM" id="MobiDB-lite"/>
    </source>
</evidence>
<sequence>MAGADQCKAIAISTGQQCTRKGKLDGYCTEKHREQANGIIPTKAKPRKKQRDTTPSADSDAEYNDEDEDEDEDNDENYEKEDESAPITTKKATKKATKTSKTVKIADVEKSVKVDDVAALAATEKKTVPRKKTAPKTTAKTTGRKKKATESSDEFDSVSEDDDYKPSDSGDYTDSESDDDDDSEDDLEGLSRKLASVKIKPDDPTLPPQPPNDAFGMSLKVKLQRTKSKIFSTNAVLAPPKNKTKSSSASGRPTGGFWVPAPPPVKIPESTIKALAVVKEKLKLESSSSSNEVVPAGAHAATEQKPSGLFKYHARVHQYLFTSDEDLDPDSKRAAMRKFVNDLGSFFHRSKKESDKKPLPEIPSDKQDTSTAVTKPPKQQRTDSQDSVDSITQDIQDLDVKSEKEEEAPNQCHGFNTSGYRCKRRVKLDRPMEKGEVLMCHDHEINEDDEVVVHIEGQGGVLLQWLELSVWVNPGLPDYVQNKLRKAMERSVSETDKPGYIYSYQLKEIRMTATHTLFKVGRTDNVYRRMNEWSDKCGSPPILIEVFPEQGALAPKDENDLADSISKSVSDTDVTGLRCRYSHRVERLIHIELKPYHDKDHVCACKTNHREWFKVPHKPGLNDKEQFQQAWEQIRRVCVHWMAYMERVYGPG</sequence>
<dbReference type="PANTHER" id="PTHR28094:SF1">
    <property type="entry name" value="MEIOTICALLY UP-REGULATED GENE 113 PROTEIN"/>
    <property type="match status" value="1"/>
</dbReference>
<feature type="compositionally biased region" description="Basic and acidic residues" evidence="1">
    <location>
        <begin position="352"/>
        <end position="368"/>
    </location>
</feature>
<dbReference type="OrthoDB" id="2417614at2759"/>
<evidence type="ECO:0000313" key="3">
    <source>
        <dbReference type="EMBL" id="KAG0254557.1"/>
    </source>
</evidence>
<reference evidence="3" key="1">
    <citation type="journal article" date="2020" name="Fungal Divers.">
        <title>Resolving the Mortierellaceae phylogeny through synthesis of multi-gene phylogenetics and phylogenomics.</title>
        <authorList>
            <person name="Vandepol N."/>
            <person name="Liber J."/>
            <person name="Desiro A."/>
            <person name="Na H."/>
            <person name="Kennedy M."/>
            <person name="Barry K."/>
            <person name="Grigoriev I.V."/>
            <person name="Miller A.N."/>
            <person name="O'Donnell K."/>
            <person name="Stajich J.E."/>
            <person name="Bonito G."/>
        </authorList>
    </citation>
    <scope>NUCLEOTIDE SEQUENCE</scope>
    <source>
        <strain evidence="3">KOD948</strain>
    </source>
</reference>
<comment type="caution">
    <text evidence="3">The sequence shown here is derived from an EMBL/GenBank/DDBJ whole genome shotgun (WGS) entry which is preliminary data.</text>
</comment>
<name>A0A9P6U0L1_9FUNG</name>
<feature type="region of interest" description="Disordered" evidence="1">
    <location>
        <begin position="286"/>
        <end position="305"/>
    </location>
</feature>
<evidence type="ECO:0000313" key="4">
    <source>
        <dbReference type="Proteomes" id="UP000726737"/>
    </source>
</evidence>
<organism evidence="3 4">
    <name type="scientific">Mortierella polycephala</name>
    <dbReference type="NCBI Taxonomy" id="41804"/>
    <lineage>
        <taxon>Eukaryota</taxon>
        <taxon>Fungi</taxon>
        <taxon>Fungi incertae sedis</taxon>
        <taxon>Mucoromycota</taxon>
        <taxon>Mortierellomycotina</taxon>
        <taxon>Mortierellomycetes</taxon>
        <taxon>Mortierellales</taxon>
        <taxon>Mortierellaceae</taxon>
        <taxon>Mortierella</taxon>
    </lineage>
</organism>
<protein>
    <recommendedName>
        <fullName evidence="2">Bacteriophage T5 Orf172 DNA-binding domain-containing protein</fullName>
    </recommendedName>
</protein>
<dbReference type="EMBL" id="JAAAJA010000396">
    <property type="protein sequence ID" value="KAG0254557.1"/>
    <property type="molecule type" value="Genomic_DNA"/>
</dbReference>